<dbReference type="Gene3D" id="3.40.50.300">
    <property type="entry name" value="P-loop containing nucleotide triphosphate hydrolases"/>
    <property type="match status" value="1"/>
</dbReference>
<dbReference type="GO" id="GO:0006261">
    <property type="term" value="P:DNA-templated DNA replication"/>
    <property type="evidence" value="ECO:0007669"/>
    <property type="project" value="TreeGrafter"/>
</dbReference>
<dbReference type="GO" id="GO:0003689">
    <property type="term" value="F:DNA clamp loader activity"/>
    <property type="evidence" value="ECO:0007669"/>
    <property type="project" value="TreeGrafter"/>
</dbReference>
<protein>
    <recommendedName>
        <fullName evidence="8">AAA+ ATPase domain-containing protein</fullName>
    </recommendedName>
</protein>
<dbReference type="SUPFAM" id="SSF48019">
    <property type="entry name" value="post-AAA+ oligomerization domain-like"/>
    <property type="match status" value="1"/>
</dbReference>
<dbReference type="GO" id="GO:0005634">
    <property type="term" value="C:nucleus"/>
    <property type="evidence" value="ECO:0007669"/>
    <property type="project" value="UniProtKB-SubCell"/>
</dbReference>
<dbReference type="InterPro" id="IPR027417">
    <property type="entry name" value="P-loop_NTPase"/>
</dbReference>
<dbReference type="Gene3D" id="1.20.272.10">
    <property type="match status" value="1"/>
</dbReference>
<comment type="caution">
    <text evidence="9">The sequence shown here is derived from an EMBL/GenBank/DDBJ whole genome shotgun (WGS) entry which is preliminary data.</text>
</comment>
<evidence type="ECO:0000313" key="9">
    <source>
        <dbReference type="EMBL" id="GAX79199.1"/>
    </source>
</evidence>
<evidence type="ECO:0000256" key="6">
    <source>
        <dbReference type="ARBA" id="ARBA00022840"/>
    </source>
</evidence>
<reference evidence="9 10" key="1">
    <citation type="submission" date="2017-08" db="EMBL/GenBank/DDBJ databases">
        <title>Acidophilic green algal genome provides insights into adaptation to an acidic environment.</title>
        <authorList>
            <person name="Hirooka S."/>
            <person name="Hirose Y."/>
            <person name="Kanesaki Y."/>
            <person name="Higuchi S."/>
            <person name="Fujiwara T."/>
            <person name="Onuma R."/>
            <person name="Era A."/>
            <person name="Ohbayashi R."/>
            <person name="Uzuka A."/>
            <person name="Nozaki H."/>
            <person name="Yoshikawa H."/>
            <person name="Miyagishima S.Y."/>
        </authorList>
    </citation>
    <scope>NUCLEOTIDE SEQUENCE [LARGE SCALE GENOMIC DNA]</scope>
    <source>
        <strain evidence="9 10">NIES-2499</strain>
    </source>
</reference>
<comment type="subcellular location">
    <subcellularLocation>
        <location evidence="1">Nucleus</location>
    </subcellularLocation>
</comment>
<keyword evidence="6" id="KW-0067">ATP-binding</keyword>
<comment type="similarity">
    <text evidence="2">Belongs to the activator 1 small subunits family.</text>
</comment>
<dbReference type="FunFam" id="3.40.50.300:FF:000129">
    <property type="entry name" value="Replication factor C subunit 5"/>
    <property type="match status" value="1"/>
</dbReference>
<dbReference type="GO" id="GO:0016887">
    <property type="term" value="F:ATP hydrolysis activity"/>
    <property type="evidence" value="ECO:0007669"/>
    <property type="project" value="InterPro"/>
</dbReference>
<feature type="domain" description="AAA+ ATPase" evidence="8">
    <location>
        <begin position="38"/>
        <end position="172"/>
    </location>
</feature>
<dbReference type="FunFam" id="1.10.8.60:FF:000032">
    <property type="entry name" value="Replication factor C subunit 4"/>
    <property type="match status" value="1"/>
</dbReference>
<dbReference type="CDD" id="cd00009">
    <property type="entry name" value="AAA"/>
    <property type="match status" value="1"/>
</dbReference>
<dbReference type="PANTHER" id="PTHR11669">
    <property type="entry name" value="REPLICATION FACTOR C / DNA POLYMERASE III GAMMA-TAU SUBUNIT"/>
    <property type="match status" value="1"/>
</dbReference>
<dbReference type="OrthoDB" id="4199794at2759"/>
<dbReference type="EMBL" id="BEGY01000040">
    <property type="protein sequence ID" value="GAX79199.1"/>
    <property type="molecule type" value="Genomic_DNA"/>
</dbReference>
<evidence type="ECO:0000313" key="10">
    <source>
        <dbReference type="Proteomes" id="UP000232323"/>
    </source>
</evidence>
<dbReference type="PANTHER" id="PTHR11669:SF20">
    <property type="entry name" value="REPLICATION FACTOR C SUBUNIT 4"/>
    <property type="match status" value="1"/>
</dbReference>
<dbReference type="GO" id="GO:0003677">
    <property type="term" value="F:DNA binding"/>
    <property type="evidence" value="ECO:0007669"/>
    <property type="project" value="InterPro"/>
</dbReference>
<dbReference type="InterPro" id="IPR008921">
    <property type="entry name" value="DNA_pol3_clamp-load_cplx_C"/>
</dbReference>
<evidence type="ECO:0000256" key="1">
    <source>
        <dbReference type="ARBA" id="ARBA00004123"/>
    </source>
</evidence>
<sequence length="330" mass="35895">MTATTQPWVEKYRPKNVGEVAYQEEVVNTLTKALESANLPHLLLYGPPGTGKTSTALAIARQLYGPELMKTRVLELNASDDRGITVVREKVKSFAASAVGAAAPGYPCPPYKFLILDEADSMTQDAQNALRRTMETYSKVTRFCFICNYVSRIIEPLASRCAKFRFKPLNEGIMTNRVQYICSKEGIDLGQEAMTTLSQVSGGDLRRAITTLQSAMRLVGSQVDRKAILDVSGQVPPEVVSRLLAACKSPRFQEIQKEVTDAVAEGFAAQQLLIQLQASLIADISIPDLRKASAAEVLAVADKCLVDGADETLQLMSVASQIQKVLHASA</sequence>
<keyword evidence="10" id="KW-1185">Reference proteome</keyword>
<keyword evidence="5" id="KW-0547">Nucleotide-binding</keyword>
<evidence type="ECO:0000256" key="7">
    <source>
        <dbReference type="ARBA" id="ARBA00023242"/>
    </source>
</evidence>
<dbReference type="InterPro" id="IPR003593">
    <property type="entry name" value="AAA+_ATPase"/>
</dbReference>
<dbReference type="SUPFAM" id="SSF52540">
    <property type="entry name" value="P-loop containing nucleoside triphosphate hydrolases"/>
    <property type="match status" value="1"/>
</dbReference>
<organism evidence="9 10">
    <name type="scientific">Chlamydomonas eustigma</name>
    <dbReference type="NCBI Taxonomy" id="1157962"/>
    <lineage>
        <taxon>Eukaryota</taxon>
        <taxon>Viridiplantae</taxon>
        <taxon>Chlorophyta</taxon>
        <taxon>core chlorophytes</taxon>
        <taxon>Chlorophyceae</taxon>
        <taxon>CS clade</taxon>
        <taxon>Chlamydomonadales</taxon>
        <taxon>Chlamydomonadaceae</taxon>
        <taxon>Chlamydomonas</taxon>
    </lineage>
</organism>
<keyword evidence="7" id="KW-0539">Nucleus</keyword>
<name>A0A250X8F3_9CHLO</name>
<gene>
    <name evidence="9" type="ORF">CEUSTIGMA_g6639.t1</name>
</gene>
<dbReference type="CDD" id="cd18140">
    <property type="entry name" value="HLD_clamp_RFC"/>
    <property type="match status" value="1"/>
</dbReference>
<dbReference type="InterPro" id="IPR050238">
    <property type="entry name" value="DNA_Rep/Repair_Clamp_Loader"/>
</dbReference>
<dbReference type="Gene3D" id="1.10.8.60">
    <property type="match status" value="1"/>
</dbReference>
<comment type="subunit">
    <text evidence="3">Heterotetramer of subunits RFC2, RFC3, RFC4 and RFC5 that can form a complex with RFC1.</text>
</comment>
<dbReference type="Pfam" id="PF00004">
    <property type="entry name" value="AAA"/>
    <property type="match status" value="1"/>
</dbReference>
<dbReference type="InterPro" id="IPR013748">
    <property type="entry name" value="Rep_factorC_C"/>
</dbReference>
<keyword evidence="4" id="KW-0235">DNA replication</keyword>
<dbReference type="GO" id="GO:0006281">
    <property type="term" value="P:DNA repair"/>
    <property type="evidence" value="ECO:0007669"/>
    <property type="project" value="TreeGrafter"/>
</dbReference>
<evidence type="ECO:0000256" key="4">
    <source>
        <dbReference type="ARBA" id="ARBA00022705"/>
    </source>
</evidence>
<proteinExistence type="inferred from homology"/>
<dbReference type="AlphaFoldDB" id="A0A250X8F3"/>
<evidence type="ECO:0000259" key="8">
    <source>
        <dbReference type="SMART" id="SM00382"/>
    </source>
</evidence>
<dbReference type="FunFam" id="1.20.272.10:FF:000011">
    <property type="entry name" value="Replication factor C subunit 2"/>
    <property type="match status" value="1"/>
</dbReference>
<dbReference type="GO" id="GO:0005524">
    <property type="term" value="F:ATP binding"/>
    <property type="evidence" value="ECO:0007669"/>
    <property type="project" value="UniProtKB-KW"/>
</dbReference>
<dbReference type="NCBIfam" id="NF001679">
    <property type="entry name" value="PRK00440.1"/>
    <property type="match status" value="1"/>
</dbReference>
<dbReference type="Pfam" id="PF08542">
    <property type="entry name" value="Rep_fac_C"/>
    <property type="match status" value="1"/>
</dbReference>
<evidence type="ECO:0000256" key="5">
    <source>
        <dbReference type="ARBA" id="ARBA00022741"/>
    </source>
</evidence>
<dbReference type="InterPro" id="IPR003959">
    <property type="entry name" value="ATPase_AAA_core"/>
</dbReference>
<dbReference type="STRING" id="1157962.A0A250X8F3"/>
<dbReference type="Pfam" id="PF21960">
    <property type="entry name" value="RCF1-5-like_lid"/>
    <property type="match status" value="1"/>
</dbReference>
<dbReference type="SMART" id="SM00382">
    <property type="entry name" value="AAA"/>
    <property type="match status" value="1"/>
</dbReference>
<dbReference type="GO" id="GO:0005663">
    <property type="term" value="C:DNA replication factor C complex"/>
    <property type="evidence" value="ECO:0007669"/>
    <property type="project" value="TreeGrafter"/>
</dbReference>
<evidence type="ECO:0000256" key="3">
    <source>
        <dbReference type="ARBA" id="ARBA00011480"/>
    </source>
</evidence>
<evidence type="ECO:0000256" key="2">
    <source>
        <dbReference type="ARBA" id="ARBA00005378"/>
    </source>
</evidence>
<dbReference type="InterPro" id="IPR047854">
    <property type="entry name" value="RFC_lid"/>
</dbReference>
<dbReference type="Proteomes" id="UP000232323">
    <property type="component" value="Unassembled WGS sequence"/>
</dbReference>
<accession>A0A250X8F3</accession>